<evidence type="ECO:0008006" key="4">
    <source>
        <dbReference type="Google" id="ProtNLM"/>
    </source>
</evidence>
<proteinExistence type="predicted"/>
<evidence type="ECO:0000313" key="3">
    <source>
        <dbReference type="Proteomes" id="UP001285908"/>
    </source>
</evidence>
<name>A0AAJ0MPG8_9PEZI</name>
<dbReference type="GeneID" id="87875129"/>
<organism evidence="2 3">
    <name type="scientific">Neurospora hispaniola</name>
    <dbReference type="NCBI Taxonomy" id="588809"/>
    <lineage>
        <taxon>Eukaryota</taxon>
        <taxon>Fungi</taxon>
        <taxon>Dikarya</taxon>
        <taxon>Ascomycota</taxon>
        <taxon>Pezizomycotina</taxon>
        <taxon>Sordariomycetes</taxon>
        <taxon>Sordariomycetidae</taxon>
        <taxon>Sordariales</taxon>
        <taxon>Sordariaceae</taxon>
        <taxon>Neurospora</taxon>
    </lineage>
</organism>
<accession>A0AAJ0MPG8</accession>
<keyword evidence="3" id="KW-1185">Reference proteome</keyword>
<feature type="signal peptide" evidence="1">
    <location>
        <begin position="1"/>
        <end position="18"/>
    </location>
</feature>
<dbReference type="AlphaFoldDB" id="A0AAJ0MPG8"/>
<protein>
    <recommendedName>
        <fullName evidence="4">Secreted protein</fullName>
    </recommendedName>
</protein>
<dbReference type="Proteomes" id="UP001285908">
    <property type="component" value="Unassembled WGS sequence"/>
</dbReference>
<dbReference type="EMBL" id="JAULSX010000006">
    <property type="protein sequence ID" value="KAK3489239.1"/>
    <property type="molecule type" value="Genomic_DNA"/>
</dbReference>
<sequence>MMCLLCIVPISLASGCQTQEQELEQLRLTNLCMSLCQRSSKSHCAVTCANAGSNTLCGYLPRYDAEPEFIFRGR</sequence>
<gene>
    <name evidence="2" type="ORF">B0T23DRAFT_384986</name>
</gene>
<feature type="chain" id="PRO_5042560739" description="Secreted protein" evidence="1">
    <location>
        <begin position="19"/>
        <end position="74"/>
    </location>
</feature>
<keyword evidence="1" id="KW-0732">Signal</keyword>
<dbReference type="RefSeq" id="XP_062690946.1">
    <property type="nucleotide sequence ID" value="XM_062837507.1"/>
</dbReference>
<evidence type="ECO:0000256" key="1">
    <source>
        <dbReference type="SAM" id="SignalP"/>
    </source>
</evidence>
<evidence type="ECO:0000313" key="2">
    <source>
        <dbReference type="EMBL" id="KAK3489239.1"/>
    </source>
</evidence>
<reference evidence="2 3" key="1">
    <citation type="journal article" date="2023" name="Mol. Phylogenet. Evol.">
        <title>Genome-scale phylogeny and comparative genomics of the fungal order Sordariales.</title>
        <authorList>
            <person name="Hensen N."/>
            <person name="Bonometti L."/>
            <person name="Westerberg I."/>
            <person name="Brannstrom I.O."/>
            <person name="Guillou S."/>
            <person name="Cros-Aarteil S."/>
            <person name="Calhoun S."/>
            <person name="Haridas S."/>
            <person name="Kuo A."/>
            <person name="Mondo S."/>
            <person name="Pangilinan J."/>
            <person name="Riley R."/>
            <person name="LaButti K."/>
            <person name="Andreopoulos B."/>
            <person name="Lipzen A."/>
            <person name="Chen C."/>
            <person name="Yan M."/>
            <person name="Daum C."/>
            <person name="Ng V."/>
            <person name="Clum A."/>
            <person name="Steindorff A."/>
            <person name="Ohm R.A."/>
            <person name="Martin F."/>
            <person name="Silar P."/>
            <person name="Natvig D.O."/>
            <person name="Lalanne C."/>
            <person name="Gautier V."/>
            <person name="Ament-Velasquez S.L."/>
            <person name="Kruys A."/>
            <person name="Hutchinson M.I."/>
            <person name="Powell A.J."/>
            <person name="Barry K."/>
            <person name="Miller A.N."/>
            <person name="Grigoriev I.V."/>
            <person name="Debuchy R."/>
            <person name="Gladieux P."/>
            <person name="Hiltunen Thoren M."/>
            <person name="Johannesson H."/>
        </authorList>
    </citation>
    <scope>NUCLEOTIDE SEQUENCE [LARGE SCALE GENOMIC DNA]</scope>
    <source>
        <strain evidence="2 3">FGSC 10403</strain>
    </source>
</reference>
<comment type="caution">
    <text evidence="2">The sequence shown here is derived from an EMBL/GenBank/DDBJ whole genome shotgun (WGS) entry which is preliminary data.</text>
</comment>